<feature type="transmembrane region" description="Helical" evidence="9">
    <location>
        <begin position="98"/>
        <end position="119"/>
    </location>
</feature>
<keyword evidence="5 8" id="KW-0812">Transmembrane</keyword>
<feature type="transmembrane region" description="Helical" evidence="9">
    <location>
        <begin position="431"/>
        <end position="452"/>
    </location>
</feature>
<name>A0A3S3BEI2_9NOCA</name>
<dbReference type="InterPro" id="IPR018456">
    <property type="entry name" value="PTR2_symporter_CS"/>
</dbReference>
<comment type="subcellular location">
    <subcellularLocation>
        <location evidence="1">Cell membrane</location>
        <topology evidence="1">Multi-pass membrane protein</topology>
    </subcellularLocation>
    <subcellularLocation>
        <location evidence="8">Membrane</location>
        <topology evidence="8">Multi-pass membrane protein</topology>
    </subcellularLocation>
</comment>
<feature type="transmembrane region" description="Helical" evidence="9">
    <location>
        <begin position="257"/>
        <end position="275"/>
    </location>
</feature>
<evidence type="ECO:0000256" key="5">
    <source>
        <dbReference type="ARBA" id="ARBA00022692"/>
    </source>
</evidence>
<dbReference type="PROSITE" id="PS50850">
    <property type="entry name" value="MFS"/>
    <property type="match status" value="1"/>
</dbReference>
<reference evidence="11 12" key="1">
    <citation type="submission" date="2018-11" db="EMBL/GenBank/DDBJ databases">
        <title>Rhodococcus spongicola sp. nov. and Rhodococcus xishaensis sp. nov. from marine sponges.</title>
        <authorList>
            <person name="Li L."/>
            <person name="Lin H.W."/>
        </authorList>
    </citation>
    <scope>NUCLEOTIDE SEQUENCE [LARGE SCALE GENOMIC DNA]</scope>
    <source>
        <strain evidence="11 12">CCTCC AB2014297</strain>
    </source>
</reference>
<evidence type="ECO:0000313" key="12">
    <source>
        <dbReference type="Proteomes" id="UP000286208"/>
    </source>
</evidence>
<feature type="transmembrane region" description="Helical" evidence="9">
    <location>
        <begin position="229"/>
        <end position="251"/>
    </location>
</feature>
<dbReference type="EMBL" id="RKLP01000005">
    <property type="protein sequence ID" value="RVW09420.1"/>
    <property type="molecule type" value="Genomic_DNA"/>
</dbReference>
<evidence type="ECO:0000256" key="3">
    <source>
        <dbReference type="ARBA" id="ARBA00022448"/>
    </source>
</evidence>
<dbReference type="InterPro" id="IPR005279">
    <property type="entry name" value="Dipep/tripep_permease"/>
</dbReference>
<dbReference type="AlphaFoldDB" id="A0A3S3BEI2"/>
<dbReference type="InterPro" id="IPR050171">
    <property type="entry name" value="MFS_Transporters"/>
</dbReference>
<feature type="transmembrane region" description="Helical" evidence="9">
    <location>
        <begin position="287"/>
        <end position="304"/>
    </location>
</feature>
<dbReference type="GO" id="GO:0005886">
    <property type="term" value="C:plasma membrane"/>
    <property type="evidence" value="ECO:0007669"/>
    <property type="project" value="UniProtKB-SubCell"/>
</dbReference>
<dbReference type="InterPro" id="IPR000109">
    <property type="entry name" value="POT_fam"/>
</dbReference>
<dbReference type="NCBIfam" id="TIGR00924">
    <property type="entry name" value="yjdL_sub1_fam"/>
    <property type="match status" value="1"/>
</dbReference>
<keyword evidence="7 9" id="KW-0472">Membrane</keyword>
<evidence type="ECO:0000256" key="8">
    <source>
        <dbReference type="RuleBase" id="RU003755"/>
    </source>
</evidence>
<keyword evidence="3 8" id="KW-0813">Transport</keyword>
<feature type="transmembrane region" description="Helical" evidence="9">
    <location>
        <begin position="125"/>
        <end position="148"/>
    </location>
</feature>
<comment type="caution">
    <text evidence="11">The sequence shown here is derived from an EMBL/GenBank/DDBJ whole genome shotgun (WGS) entry which is preliminary data.</text>
</comment>
<accession>A0A3S3BEI2</accession>
<feature type="transmembrane region" description="Helical" evidence="9">
    <location>
        <begin position="66"/>
        <end position="86"/>
    </location>
</feature>
<feature type="transmembrane region" description="Helical" evidence="9">
    <location>
        <begin position="391"/>
        <end position="410"/>
    </location>
</feature>
<dbReference type="PANTHER" id="PTHR23517:SF15">
    <property type="entry name" value="PROTON-DEPENDENT OLIGOPEPTIDE FAMILY TRANSPORT PROTEIN"/>
    <property type="match status" value="1"/>
</dbReference>
<evidence type="ECO:0000256" key="2">
    <source>
        <dbReference type="ARBA" id="ARBA00005982"/>
    </source>
</evidence>
<evidence type="ECO:0000256" key="6">
    <source>
        <dbReference type="ARBA" id="ARBA00022989"/>
    </source>
</evidence>
<dbReference type="PANTHER" id="PTHR23517">
    <property type="entry name" value="RESISTANCE PROTEIN MDTM, PUTATIVE-RELATED-RELATED"/>
    <property type="match status" value="1"/>
</dbReference>
<dbReference type="GO" id="GO:1904680">
    <property type="term" value="F:peptide transmembrane transporter activity"/>
    <property type="evidence" value="ECO:0007669"/>
    <property type="project" value="InterPro"/>
</dbReference>
<proteinExistence type="inferred from homology"/>
<evidence type="ECO:0000259" key="10">
    <source>
        <dbReference type="PROSITE" id="PS50850"/>
    </source>
</evidence>
<evidence type="ECO:0000256" key="9">
    <source>
        <dbReference type="SAM" id="Phobius"/>
    </source>
</evidence>
<dbReference type="RefSeq" id="WP_127916221.1">
    <property type="nucleotide sequence ID" value="NZ_RKLP01000005.1"/>
</dbReference>
<dbReference type="Gene3D" id="1.20.1250.20">
    <property type="entry name" value="MFS general substrate transporter like domains"/>
    <property type="match status" value="1"/>
</dbReference>
<feature type="transmembrane region" description="Helical" evidence="9">
    <location>
        <begin position="185"/>
        <end position="206"/>
    </location>
</feature>
<evidence type="ECO:0000256" key="7">
    <source>
        <dbReference type="ARBA" id="ARBA00023136"/>
    </source>
</evidence>
<dbReference type="OrthoDB" id="9772725at2"/>
<organism evidence="11 12">
    <name type="scientific">Prescottella agglutinans</name>
    <dbReference type="NCBI Taxonomy" id="1644129"/>
    <lineage>
        <taxon>Bacteria</taxon>
        <taxon>Bacillati</taxon>
        <taxon>Actinomycetota</taxon>
        <taxon>Actinomycetes</taxon>
        <taxon>Mycobacteriales</taxon>
        <taxon>Nocardiaceae</taxon>
        <taxon>Prescottella</taxon>
    </lineage>
</organism>
<evidence type="ECO:0000256" key="1">
    <source>
        <dbReference type="ARBA" id="ARBA00004651"/>
    </source>
</evidence>
<gene>
    <name evidence="11" type="ORF">EGT67_11580</name>
</gene>
<dbReference type="PROSITE" id="PS01023">
    <property type="entry name" value="PTR2_2"/>
    <property type="match status" value="1"/>
</dbReference>
<dbReference type="GO" id="GO:0006857">
    <property type="term" value="P:oligopeptide transport"/>
    <property type="evidence" value="ECO:0007669"/>
    <property type="project" value="InterPro"/>
</dbReference>
<feature type="transmembrane region" description="Helical" evidence="9">
    <location>
        <begin position="160"/>
        <end position="179"/>
    </location>
</feature>
<feature type="transmembrane region" description="Helical" evidence="9">
    <location>
        <begin position="37"/>
        <end position="54"/>
    </location>
</feature>
<feature type="transmembrane region" description="Helical" evidence="9">
    <location>
        <begin position="332"/>
        <end position="352"/>
    </location>
</feature>
<evidence type="ECO:0000256" key="4">
    <source>
        <dbReference type="ARBA" id="ARBA00022475"/>
    </source>
</evidence>
<dbReference type="InterPro" id="IPR020846">
    <property type="entry name" value="MFS_dom"/>
</dbReference>
<feature type="transmembrane region" description="Helical" evidence="9">
    <location>
        <begin position="458"/>
        <end position="482"/>
    </location>
</feature>
<dbReference type="InterPro" id="IPR036259">
    <property type="entry name" value="MFS_trans_sf"/>
</dbReference>
<evidence type="ECO:0000313" key="11">
    <source>
        <dbReference type="EMBL" id="RVW09420.1"/>
    </source>
</evidence>
<feature type="transmembrane region" description="Helical" evidence="9">
    <location>
        <begin position="364"/>
        <end position="385"/>
    </location>
</feature>
<comment type="similarity">
    <text evidence="2 8">Belongs to the major facilitator superfamily. Proton-dependent oligopeptide transporter (POT/PTR) (TC 2.A.17) family.</text>
</comment>
<protein>
    <submittedName>
        <fullName evidence="11">Peptide MFS transporter</fullName>
    </submittedName>
</protein>
<dbReference type="SUPFAM" id="SSF103473">
    <property type="entry name" value="MFS general substrate transporter"/>
    <property type="match status" value="1"/>
</dbReference>
<feature type="domain" description="Major facilitator superfamily (MFS) profile" evidence="10">
    <location>
        <begin position="1"/>
        <end position="211"/>
    </location>
</feature>
<keyword evidence="12" id="KW-1185">Reference proteome</keyword>
<dbReference type="Pfam" id="PF00854">
    <property type="entry name" value="PTR2"/>
    <property type="match status" value="1"/>
</dbReference>
<dbReference type="Proteomes" id="UP000286208">
    <property type="component" value="Unassembled WGS sequence"/>
</dbReference>
<dbReference type="CDD" id="cd17346">
    <property type="entry name" value="MFS_DtpA_like"/>
    <property type="match status" value="1"/>
</dbReference>
<sequence length="490" mass="52102">MSSRVEQLPSTPSSDRGFFGQPFALANLFGVEMWERFSFYGMQGILLYYLYYTVEQGGLGLDVAAATSIVGAYGGTVYLSTIVGAWVADRLLGSERTLFYSACLIMLGHISLALLPGLAGVGAGLVLIAFGSGGLKANATSLVGDLYAPDDERRDAGFSIFYMGINLGGLIGPLLTGWAQKNWGFHVGFALAAVGMALGLIQYTLGRRRLNGIGSRVPNPLPVADRPRVMVLAVVAVVVVVALTLTGVITADHLSTIVVAVTVIAAITYFAVILTSRKITAQERSRVFAFIPMFIASAAFWSLFQQQFTTVAIYADERLDRNLFGWDFPPTWVQSINPVFIIIFAGIFAAIWTKLGSRQPSSPIKFALGTGIMGLAFLCFIPMSGGGANSAPLLGLAGILLLFTVAELLLSPVGLSLSTKLAPAAFHTQMVALFFLSIALGSSLAGTLSGYYNPDNEVPYFATVGLASIGIGVVIAVLSPWIRRLMRGVH</sequence>
<keyword evidence="6 9" id="KW-1133">Transmembrane helix</keyword>
<keyword evidence="4" id="KW-1003">Cell membrane</keyword>